<dbReference type="InterPro" id="IPR024072">
    <property type="entry name" value="DHFR-like_dom_sf"/>
</dbReference>
<name>A0A8J4DWW9_9ACTN</name>
<dbReference type="GO" id="GO:0009231">
    <property type="term" value="P:riboflavin biosynthetic process"/>
    <property type="evidence" value="ECO:0007669"/>
    <property type="project" value="InterPro"/>
</dbReference>
<accession>A0A8J4DWW9</accession>
<evidence type="ECO:0000313" key="2">
    <source>
        <dbReference type="EMBL" id="GIJ53304.1"/>
    </source>
</evidence>
<dbReference type="GO" id="GO:0008703">
    <property type="term" value="F:5-amino-6-(5-phosphoribosylamino)uracil reductase activity"/>
    <property type="evidence" value="ECO:0007669"/>
    <property type="project" value="InterPro"/>
</dbReference>
<dbReference type="RefSeq" id="WP_203987348.1">
    <property type="nucleotide sequence ID" value="NZ_BOPG01000006.1"/>
</dbReference>
<dbReference type="SUPFAM" id="SSF53597">
    <property type="entry name" value="Dihydrofolate reductase-like"/>
    <property type="match status" value="1"/>
</dbReference>
<reference evidence="2" key="1">
    <citation type="submission" date="2021-01" db="EMBL/GenBank/DDBJ databases">
        <title>Whole genome shotgun sequence of Virgisporangium aurantiacum NBRC 16421.</title>
        <authorList>
            <person name="Komaki H."/>
            <person name="Tamura T."/>
        </authorList>
    </citation>
    <scope>NUCLEOTIDE SEQUENCE</scope>
    <source>
        <strain evidence="2">NBRC 16421</strain>
    </source>
</reference>
<dbReference type="AlphaFoldDB" id="A0A8J4DWW9"/>
<organism evidence="2 3">
    <name type="scientific">Virgisporangium aurantiacum</name>
    <dbReference type="NCBI Taxonomy" id="175570"/>
    <lineage>
        <taxon>Bacteria</taxon>
        <taxon>Bacillati</taxon>
        <taxon>Actinomycetota</taxon>
        <taxon>Actinomycetes</taxon>
        <taxon>Micromonosporales</taxon>
        <taxon>Micromonosporaceae</taxon>
        <taxon>Virgisporangium</taxon>
    </lineage>
</organism>
<dbReference type="EMBL" id="BOPG01000006">
    <property type="protein sequence ID" value="GIJ53304.1"/>
    <property type="molecule type" value="Genomic_DNA"/>
</dbReference>
<proteinExistence type="predicted"/>
<gene>
    <name evidence="2" type="ORF">Vau01_008200</name>
</gene>
<protein>
    <submittedName>
        <fullName evidence="2">Deaminase</fullName>
    </submittedName>
</protein>
<feature type="domain" description="Bacterial bifunctional deaminase-reductase C-terminal" evidence="1">
    <location>
        <begin position="4"/>
        <end position="187"/>
    </location>
</feature>
<dbReference type="Proteomes" id="UP000612585">
    <property type="component" value="Unassembled WGS sequence"/>
</dbReference>
<sequence length="196" mass="21208">MARVILYMAMSLDGFITGPGDDKDNPAGVGGMRLMEWLGPGPTLADFRPASSESRLVFDESMATGAIITGRRTGDFAGYWGGDHHDGVPIFVPTHKAPADNPYPRVHYVTEGIAACVEQAKAAAGGRDVMMHGAYTAQECLKAGLLDVIEIQLMPVLLGQGRLLFENLPPEHVELDLVRTLQAPKTLHLRFEVNRG</sequence>
<dbReference type="InterPro" id="IPR002734">
    <property type="entry name" value="RibDG_C"/>
</dbReference>
<keyword evidence="3" id="KW-1185">Reference proteome</keyword>
<evidence type="ECO:0000259" key="1">
    <source>
        <dbReference type="Pfam" id="PF01872"/>
    </source>
</evidence>
<comment type="caution">
    <text evidence="2">The sequence shown here is derived from an EMBL/GenBank/DDBJ whole genome shotgun (WGS) entry which is preliminary data.</text>
</comment>
<dbReference type="Pfam" id="PF01872">
    <property type="entry name" value="RibD_C"/>
    <property type="match status" value="1"/>
</dbReference>
<evidence type="ECO:0000313" key="3">
    <source>
        <dbReference type="Proteomes" id="UP000612585"/>
    </source>
</evidence>
<dbReference type="Gene3D" id="3.40.430.10">
    <property type="entry name" value="Dihydrofolate Reductase, subunit A"/>
    <property type="match status" value="1"/>
</dbReference>